<reference evidence="2 3" key="1">
    <citation type="journal article" date="1998" name="Science">
        <title>Genome sequence of the nematode C. elegans: a platform for investigating biology.</title>
        <authorList>
            <consortium name="The C. elegans sequencing consortium"/>
            <person name="Sulson J.E."/>
            <person name="Waterston R."/>
        </authorList>
    </citation>
    <scope>NUCLEOTIDE SEQUENCE [LARGE SCALE GENOMIC DNA]</scope>
    <source>
        <strain evidence="2 3">Bristol N2</strain>
    </source>
</reference>
<dbReference type="KEGG" id="cel:CELE_T24E12.3"/>
<accession>O44882</accession>
<dbReference type="EMBL" id="BX284602">
    <property type="protein sequence ID" value="CCD69330.1"/>
    <property type="molecule type" value="Genomic_DNA"/>
</dbReference>
<sequence>MNSVFAENSPADKETLAKFHQWFKNHKKLELISTMFPMVCGLPVNICSGEPSAFKRVKPSRSLEETERLVRDWEIARRMFKLVPSTDSNFSPVLQAEALQEVAATSTEALDCASAMSQPVQSFNEQTNWISWNWNSQSESRLKPAPEPELSPAYTEASAISGAYSETARLPTTSTTIKRSRKRKDPRKIVPDSIVKTQKRSPRKAPSFDVCGMSSSKIFDLWCAGQGFGSMQETLQKFLNNQEKLNEDQEKIKNDKERDSISQVENSDGSSESGLADYSLFPQLLLPQ</sequence>
<evidence type="ECO:0000313" key="4">
    <source>
        <dbReference type="WormBase" id="T24E12.3"/>
    </source>
</evidence>
<dbReference type="AlphaFoldDB" id="O44882"/>
<dbReference type="WormBase" id="T24E12.3">
    <property type="protein sequence ID" value="CE17261"/>
    <property type="gene ID" value="WBGene00020773"/>
</dbReference>
<dbReference type="InParanoid" id="O44882"/>
<evidence type="ECO:0000256" key="1">
    <source>
        <dbReference type="SAM" id="MobiDB-lite"/>
    </source>
</evidence>
<proteinExistence type="predicted"/>
<gene>
    <name evidence="2" type="ORF">CELE_T24E12.3</name>
    <name evidence="2 4" type="ORF">T24E12.3</name>
</gene>
<dbReference type="AGR" id="WB:WBGene00020773"/>
<feature type="region of interest" description="Disordered" evidence="1">
    <location>
        <begin position="247"/>
        <end position="275"/>
    </location>
</feature>
<feature type="compositionally biased region" description="Polar residues" evidence="1">
    <location>
        <begin position="261"/>
        <end position="273"/>
    </location>
</feature>
<name>O44882_CAEEL</name>
<dbReference type="RefSeq" id="NP_494647.1">
    <property type="nucleotide sequence ID" value="NM_062246.1"/>
</dbReference>
<feature type="compositionally biased region" description="Basic and acidic residues" evidence="1">
    <location>
        <begin position="247"/>
        <end position="260"/>
    </location>
</feature>
<dbReference type="HOGENOM" id="CLU_967192_0_0_1"/>
<dbReference type="CTD" id="188862"/>
<dbReference type="PIR" id="H88109">
    <property type="entry name" value="H88109"/>
</dbReference>
<dbReference type="UCSC" id="T24E12.3">
    <property type="organism name" value="c. elegans"/>
</dbReference>
<organism evidence="2 3">
    <name type="scientific">Caenorhabditis elegans</name>
    <dbReference type="NCBI Taxonomy" id="6239"/>
    <lineage>
        <taxon>Eukaryota</taxon>
        <taxon>Metazoa</taxon>
        <taxon>Ecdysozoa</taxon>
        <taxon>Nematoda</taxon>
        <taxon>Chromadorea</taxon>
        <taxon>Rhabditida</taxon>
        <taxon>Rhabditina</taxon>
        <taxon>Rhabditomorpha</taxon>
        <taxon>Rhabditoidea</taxon>
        <taxon>Rhabditidae</taxon>
        <taxon>Peloderinae</taxon>
        <taxon>Caenorhabditis</taxon>
    </lineage>
</organism>
<dbReference type="GeneID" id="188862"/>
<dbReference type="Proteomes" id="UP000001940">
    <property type="component" value="Chromosome II"/>
</dbReference>
<dbReference type="PaxDb" id="6239-T24E12.3"/>
<evidence type="ECO:0000313" key="3">
    <source>
        <dbReference type="Proteomes" id="UP000001940"/>
    </source>
</evidence>
<feature type="region of interest" description="Disordered" evidence="1">
    <location>
        <begin position="170"/>
        <end position="207"/>
    </location>
</feature>
<keyword evidence="3" id="KW-1185">Reference proteome</keyword>
<evidence type="ECO:0000313" key="2">
    <source>
        <dbReference type="EMBL" id="CCD69330.1"/>
    </source>
</evidence>
<protein>
    <submittedName>
        <fullName evidence="2">Dimer_Tnp_hAT domain-containing protein</fullName>
    </submittedName>
</protein>